<geneLocation type="mitochondrion" evidence="1"/>
<dbReference type="EMBL" id="JQ002659">
    <property type="protein sequence ID" value="AEV55743.1"/>
    <property type="molecule type" value="Genomic_DNA"/>
</dbReference>
<protein>
    <submittedName>
        <fullName evidence="1">Uncharacterized protein</fullName>
    </submittedName>
</protein>
<keyword evidence="1" id="KW-0496">Mitochondrion</keyword>
<dbReference type="RefSeq" id="YP_006234271.1">
    <property type="nucleotide sequence ID" value="NC_017755.1"/>
</dbReference>
<evidence type="ECO:0000313" key="1">
    <source>
        <dbReference type="EMBL" id="AEV55743.1"/>
    </source>
</evidence>
<gene>
    <name evidence="1" type="primary">ORF128_1</name>
    <name evidence="1" type="ORF">HusqMp28</name>
</gene>
<name>H9M836_PHLSQ</name>
<sequence length="128" mass="14000">MGNTSSSGSTDFTYCCCNSLNSGKWFFLGEANASLTHSAVVCPAGPCASLMICVLPSAYCSNSILSKHLVEVFFMRHIATGQRMKVLARHKAAIKPHMVMLFRHSIRYCVNSIAKSTWFPCSSASARR</sequence>
<proteinExistence type="predicted"/>
<dbReference type="GeneID" id="12354376"/>
<accession>H9M836</accession>
<reference evidence="1" key="1">
    <citation type="journal article" date="2012" name="PLoS ONE">
        <title>The Mitochondrial Genome of the Lycophyte Huperzia squarrosa: The Most Archaic Form in Vascular Plants.</title>
        <authorList>
            <person name="Liu Y."/>
            <person name="Wang B."/>
            <person name="Cui P."/>
            <person name="Li L."/>
            <person name="Xue J.Y."/>
            <person name="Yu J."/>
            <person name="Qiu Y.L."/>
        </authorList>
    </citation>
    <scope>NUCLEOTIDE SEQUENCE</scope>
</reference>
<organism evidence="1">
    <name type="scientific">Phlegmariurus squarrosus</name>
    <name type="common">Rock tassel fern</name>
    <name type="synonym">Lycopodium squarrosum</name>
    <dbReference type="NCBI Taxonomy" id="73615"/>
    <lineage>
        <taxon>Eukaryota</taxon>
        <taxon>Viridiplantae</taxon>
        <taxon>Streptophyta</taxon>
        <taxon>Embryophyta</taxon>
        <taxon>Tracheophyta</taxon>
        <taxon>Lycopodiopsida</taxon>
        <taxon>Lycopodiales</taxon>
        <taxon>Lycopodiaceae</taxon>
        <taxon>Huperzioideae</taxon>
        <taxon>Phlegmariurus</taxon>
    </lineage>
</organism>
<dbReference type="AlphaFoldDB" id="H9M836"/>